<name>Q12JV0_SHEDO</name>
<reference evidence="2 3" key="1">
    <citation type="submission" date="2006-03" db="EMBL/GenBank/DDBJ databases">
        <title>Complete sequence of Shewanella denitrificans OS217.</title>
        <authorList>
            <consortium name="US DOE Joint Genome Institute"/>
            <person name="Copeland A."/>
            <person name="Lucas S."/>
            <person name="Lapidus A."/>
            <person name="Barry K."/>
            <person name="Detter J.C."/>
            <person name="Glavina del Rio T."/>
            <person name="Hammon N."/>
            <person name="Israni S."/>
            <person name="Dalin E."/>
            <person name="Tice H."/>
            <person name="Pitluck S."/>
            <person name="Brettin T."/>
            <person name="Bruce D."/>
            <person name="Han C."/>
            <person name="Tapia R."/>
            <person name="Gilna P."/>
            <person name="Kiss H."/>
            <person name="Schmutz J."/>
            <person name="Larimer F."/>
            <person name="Land M."/>
            <person name="Hauser L."/>
            <person name="Kyrpides N."/>
            <person name="Lykidis A."/>
            <person name="Richardson P."/>
        </authorList>
    </citation>
    <scope>NUCLEOTIDE SEQUENCE [LARGE SCALE GENOMIC DNA]</scope>
    <source>
        <strain evidence="3">OS217 / ATCC BAA-1090 / DSM 15013</strain>
    </source>
</reference>
<feature type="compositionally biased region" description="Polar residues" evidence="1">
    <location>
        <begin position="760"/>
        <end position="793"/>
    </location>
</feature>
<keyword evidence="3" id="KW-1185">Reference proteome</keyword>
<evidence type="ECO:0000313" key="3">
    <source>
        <dbReference type="Proteomes" id="UP000001982"/>
    </source>
</evidence>
<proteinExistence type="predicted"/>
<gene>
    <name evidence="2" type="ordered locus">Sden_2998</name>
</gene>
<dbReference type="KEGG" id="sdn:Sden_2998"/>
<evidence type="ECO:0000256" key="1">
    <source>
        <dbReference type="SAM" id="MobiDB-lite"/>
    </source>
</evidence>
<accession>Q12JV0</accession>
<feature type="region of interest" description="Disordered" evidence="1">
    <location>
        <begin position="759"/>
        <end position="793"/>
    </location>
</feature>
<dbReference type="RefSeq" id="WP_011497424.1">
    <property type="nucleotide sequence ID" value="NC_007954.1"/>
</dbReference>
<sequence length="906" mass="103513">MKASASIARHDVKKDPLSFYSLRKAGIGYAQQFSGEIWTDFNAHDPGVTILEQLCYGLSELNYRTDFNVEDHLAQPDGYLDLTKLALAPPEDIMPSRACTAADYQNLLLDGIEEIDRLWITPLTSDYLGLYKIELQLTPTQRSLCQARPSLADKIIDKVSQVFGKNRNLGEDIGEICIIEDSGYELVASLELSDNYSAEHLLSKIYHVCQQWLMGELLIENYEDLKNQGQELDNILLGPKTLHGRYQIIEGQTATGSRTLSSLYSQIRSIEGIDVIKHLALTEPRRRSYGSPAKAAHVQQTQSEAHTQAPEPAQAQETTEQGQIIRDKSWLHIPDDPQDINITLQRNGQPVKIDFETFRSHVEHRQFKQYSMRHTRQEVSSLYQAIEGSYRQLNQYHSVQLHFPVHYNLSLMGVQVSGDPLAKAKANQLKGYLLIFDQLMANFSKNINNLKTLFSIDKQSTQSYQFYHFEPTSLKDIGTFYPESPKAIFDELLAKFDHFFDRKGRVLDYLLALYGESLDQTLLRQFNFYDSQRGLEQQLLDNKYHYLTSVVALGRDRGAGFDYRSYREFERNIGGFQCRLSCHLGMQLMRWPYMSSIKRQPLDIVTDHAFQQANFSHHNQVMLNDAMAKNLISIPLMHVPMAQDEKAIAKMFLSLLPFKHNVIGETFFRKGVDINHFKLVKRERDSQYDLFFTLQQGRDLNAQDLISHQDMSCYLGSSADVTKANRLANILRQHLVFLNRSCEGIYVVEHLLLRPEARAQSETSATHNPASATDNPASASENPTSAPDCQSAAENQHGAQECAAEEDFYSFRLSVIFPGFSARCADAGFRRRAQEIVRAQCPAHIYPQCYWLDFANLCEFEQTYMQWQELRRASHQASEECQHSAKQLVTLLKGYQSASLGEEYEQ</sequence>
<dbReference type="STRING" id="318161.Sden_2998"/>
<dbReference type="OrthoDB" id="8263000at2"/>
<dbReference type="AlphaFoldDB" id="Q12JV0"/>
<dbReference type="EMBL" id="CP000302">
    <property type="protein sequence ID" value="ABE56276.1"/>
    <property type="molecule type" value="Genomic_DNA"/>
</dbReference>
<organism evidence="2 3">
    <name type="scientific">Shewanella denitrificans (strain OS217 / ATCC BAA-1090 / DSM 15013)</name>
    <dbReference type="NCBI Taxonomy" id="318161"/>
    <lineage>
        <taxon>Bacteria</taxon>
        <taxon>Pseudomonadati</taxon>
        <taxon>Pseudomonadota</taxon>
        <taxon>Gammaproteobacteria</taxon>
        <taxon>Alteromonadales</taxon>
        <taxon>Shewanellaceae</taxon>
        <taxon>Shewanella</taxon>
    </lineage>
</organism>
<dbReference type="Proteomes" id="UP000001982">
    <property type="component" value="Chromosome"/>
</dbReference>
<protein>
    <submittedName>
        <fullName evidence="2">Uncharacterized protein</fullName>
    </submittedName>
</protein>
<dbReference type="eggNOG" id="COG3422">
    <property type="taxonomic scope" value="Bacteria"/>
</dbReference>
<evidence type="ECO:0000313" key="2">
    <source>
        <dbReference type="EMBL" id="ABE56276.1"/>
    </source>
</evidence>
<dbReference type="HOGENOM" id="CLU_007876_0_0_6"/>
<feature type="region of interest" description="Disordered" evidence="1">
    <location>
        <begin position="286"/>
        <end position="321"/>
    </location>
</feature>